<accession>A0ABT5FHE8</accession>
<evidence type="ECO:0000313" key="2">
    <source>
        <dbReference type="EMBL" id="MDC2890622.1"/>
    </source>
</evidence>
<proteinExistence type="predicted"/>
<dbReference type="InterPro" id="IPR006597">
    <property type="entry name" value="Sel1-like"/>
</dbReference>
<keyword evidence="3" id="KW-1185">Reference proteome</keyword>
<dbReference type="SUPFAM" id="SSF81901">
    <property type="entry name" value="HCP-like"/>
    <property type="match status" value="1"/>
</dbReference>
<dbReference type="EMBL" id="JAQOMS010000002">
    <property type="protein sequence ID" value="MDC2890622.1"/>
    <property type="molecule type" value="Genomic_DNA"/>
</dbReference>
<name>A0ABT5FHE8_9GAMM</name>
<gene>
    <name evidence="2" type="ORF">PN838_20120</name>
</gene>
<reference evidence="2 3" key="1">
    <citation type="submission" date="2023-01" db="EMBL/GenBank/DDBJ databases">
        <title>Psychrosphaera sp. nov., isolated from marine algae.</title>
        <authorList>
            <person name="Bayburt H."/>
            <person name="Choi B.J."/>
            <person name="Kim J.M."/>
            <person name="Choi D.G."/>
            <person name="Jeon C.O."/>
        </authorList>
    </citation>
    <scope>NUCLEOTIDE SEQUENCE [LARGE SCALE GENOMIC DNA]</scope>
    <source>
        <strain evidence="2 3">G1-22</strain>
    </source>
</reference>
<keyword evidence="1" id="KW-0677">Repeat</keyword>
<evidence type="ECO:0000313" key="3">
    <source>
        <dbReference type="Proteomes" id="UP001528411"/>
    </source>
</evidence>
<comment type="caution">
    <text evidence="2">The sequence shown here is derived from an EMBL/GenBank/DDBJ whole genome shotgun (WGS) entry which is preliminary data.</text>
</comment>
<dbReference type="Gene3D" id="1.25.40.10">
    <property type="entry name" value="Tetratricopeptide repeat domain"/>
    <property type="match status" value="1"/>
</dbReference>
<evidence type="ECO:0000256" key="1">
    <source>
        <dbReference type="ARBA" id="ARBA00022737"/>
    </source>
</evidence>
<dbReference type="PANTHER" id="PTHR46430">
    <property type="entry name" value="PROTEIN SKT5-RELATED"/>
    <property type="match status" value="1"/>
</dbReference>
<sequence length="126" mass="14690">MGRIRHEKDPSSAIKTYRRAAKFGSSLAQFKLGYIYLTDKENFDYDESLKYFKKAARNGSGQSSFILGVIYYRGQLGEKSLSDADKWLTKAYEQNNKQVREFIEHIYLKGKLMPTTYLMYTRSSQI</sequence>
<dbReference type="SMART" id="SM00671">
    <property type="entry name" value="SEL1"/>
    <property type="match status" value="2"/>
</dbReference>
<dbReference type="InterPro" id="IPR011990">
    <property type="entry name" value="TPR-like_helical_dom_sf"/>
</dbReference>
<organism evidence="2 3">
    <name type="scientific">Psychrosphaera algicola</name>
    <dbReference type="NCBI Taxonomy" id="3023714"/>
    <lineage>
        <taxon>Bacteria</taxon>
        <taxon>Pseudomonadati</taxon>
        <taxon>Pseudomonadota</taxon>
        <taxon>Gammaproteobacteria</taxon>
        <taxon>Alteromonadales</taxon>
        <taxon>Pseudoalteromonadaceae</taxon>
        <taxon>Psychrosphaera</taxon>
    </lineage>
</organism>
<dbReference type="Pfam" id="PF08238">
    <property type="entry name" value="Sel1"/>
    <property type="match status" value="3"/>
</dbReference>
<protein>
    <submittedName>
        <fullName evidence="2">Tetratricopeptide repeat protein</fullName>
    </submittedName>
</protein>
<dbReference type="Proteomes" id="UP001528411">
    <property type="component" value="Unassembled WGS sequence"/>
</dbReference>
<dbReference type="RefSeq" id="WP_272181761.1">
    <property type="nucleotide sequence ID" value="NZ_JAQOMS010000002.1"/>
</dbReference>
<dbReference type="InterPro" id="IPR051726">
    <property type="entry name" value="Chitin_Synth_Reg"/>
</dbReference>